<evidence type="ECO:0000313" key="3">
    <source>
        <dbReference type="Proteomes" id="UP000799291"/>
    </source>
</evidence>
<feature type="compositionally biased region" description="Basic and acidic residues" evidence="1">
    <location>
        <begin position="88"/>
        <end position="103"/>
    </location>
</feature>
<feature type="region of interest" description="Disordered" evidence="1">
    <location>
        <begin position="122"/>
        <end position="147"/>
    </location>
</feature>
<evidence type="ECO:0000256" key="1">
    <source>
        <dbReference type="SAM" id="MobiDB-lite"/>
    </source>
</evidence>
<feature type="compositionally biased region" description="Basic and acidic residues" evidence="1">
    <location>
        <begin position="131"/>
        <end position="147"/>
    </location>
</feature>
<feature type="compositionally biased region" description="Low complexity" evidence="1">
    <location>
        <begin position="38"/>
        <end position="51"/>
    </location>
</feature>
<keyword evidence="3" id="KW-1185">Reference proteome</keyword>
<protein>
    <submittedName>
        <fullName evidence="2">Uncharacterized protein</fullName>
    </submittedName>
</protein>
<feature type="region of interest" description="Disordered" evidence="1">
    <location>
        <begin position="1"/>
        <end position="105"/>
    </location>
</feature>
<evidence type="ECO:0000313" key="2">
    <source>
        <dbReference type="EMBL" id="KAF2689277.1"/>
    </source>
</evidence>
<reference evidence="2" key="1">
    <citation type="journal article" date="2020" name="Stud. Mycol.">
        <title>101 Dothideomycetes genomes: a test case for predicting lifestyles and emergence of pathogens.</title>
        <authorList>
            <person name="Haridas S."/>
            <person name="Albert R."/>
            <person name="Binder M."/>
            <person name="Bloem J."/>
            <person name="Labutti K."/>
            <person name="Salamov A."/>
            <person name="Andreopoulos B."/>
            <person name="Baker S."/>
            <person name="Barry K."/>
            <person name="Bills G."/>
            <person name="Bluhm B."/>
            <person name="Cannon C."/>
            <person name="Castanera R."/>
            <person name="Culley D."/>
            <person name="Daum C."/>
            <person name="Ezra D."/>
            <person name="Gonzalez J."/>
            <person name="Henrissat B."/>
            <person name="Kuo A."/>
            <person name="Liang C."/>
            <person name="Lipzen A."/>
            <person name="Lutzoni F."/>
            <person name="Magnuson J."/>
            <person name="Mondo S."/>
            <person name="Nolan M."/>
            <person name="Ohm R."/>
            <person name="Pangilinan J."/>
            <person name="Park H.-J."/>
            <person name="Ramirez L."/>
            <person name="Alfaro M."/>
            <person name="Sun H."/>
            <person name="Tritt A."/>
            <person name="Yoshinaga Y."/>
            <person name="Zwiers L.-H."/>
            <person name="Turgeon B."/>
            <person name="Goodwin S."/>
            <person name="Spatafora J."/>
            <person name="Crous P."/>
            <person name="Grigoriev I."/>
        </authorList>
    </citation>
    <scope>NUCLEOTIDE SEQUENCE</scope>
    <source>
        <strain evidence="2">CBS 122367</strain>
    </source>
</reference>
<sequence length="207" mass="23986">MTERFDREGPAPYHSRPSGCNNSATTAQPDYIQYTTAPSNSPSISYSYSPPTERERYHYSPYQSSPSTVPIRPDQDPAAALPLPWRPEPGDPRYQDHATDLESAKYTSLYPGRREQEILGAILEKRSKKKRAEDQQRRDDHRLRADAERQAQAAELFQQQLQQQESQQLLLQQTDAYASTPEQTQWVLDPTYNRYKYYDGSKWVWAP</sequence>
<dbReference type="EMBL" id="MU005572">
    <property type="protein sequence ID" value="KAF2689277.1"/>
    <property type="molecule type" value="Genomic_DNA"/>
</dbReference>
<organism evidence="2 3">
    <name type="scientific">Lentithecium fluviatile CBS 122367</name>
    <dbReference type="NCBI Taxonomy" id="1168545"/>
    <lineage>
        <taxon>Eukaryota</taxon>
        <taxon>Fungi</taxon>
        <taxon>Dikarya</taxon>
        <taxon>Ascomycota</taxon>
        <taxon>Pezizomycotina</taxon>
        <taxon>Dothideomycetes</taxon>
        <taxon>Pleosporomycetidae</taxon>
        <taxon>Pleosporales</taxon>
        <taxon>Massarineae</taxon>
        <taxon>Lentitheciaceae</taxon>
        <taxon>Lentithecium</taxon>
    </lineage>
</organism>
<name>A0A6G1JFE0_9PLEO</name>
<dbReference type="AlphaFoldDB" id="A0A6G1JFE0"/>
<gene>
    <name evidence="2" type="ORF">K458DRAFT_427482</name>
</gene>
<dbReference type="Proteomes" id="UP000799291">
    <property type="component" value="Unassembled WGS sequence"/>
</dbReference>
<accession>A0A6G1JFE0</accession>
<proteinExistence type="predicted"/>
<feature type="compositionally biased region" description="Polar residues" evidence="1">
    <location>
        <begin position="18"/>
        <end position="37"/>
    </location>
</feature>